<evidence type="ECO:0000259" key="2">
    <source>
        <dbReference type="Pfam" id="PF13439"/>
    </source>
</evidence>
<name>A0A9C9ELQ3_UNCW3</name>
<organism evidence="3 4">
    <name type="scientific">candidate division WOR-3 bacterium</name>
    <dbReference type="NCBI Taxonomy" id="2052148"/>
    <lineage>
        <taxon>Bacteria</taxon>
        <taxon>Bacteria division WOR-3</taxon>
    </lineage>
</organism>
<accession>A0A9C9ELQ3</accession>
<dbReference type="PANTHER" id="PTHR45947:SF3">
    <property type="entry name" value="SULFOQUINOVOSYL TRANSFERASE SQD2"/>
    <property type="match status" value="1"/>
</dbReference>
<comment type="caution">
    <text evidence="3">The sequence shown here is derived from an EMBL/GenBank/DDBJ whole genome shotgun (WGS) entry which is preliminary data.</text>
</comment>
<gene>
    <name evidence="3" type="ORF">ENI34_03465</name>
</gene>
<reference evidence="3" key="1">
    <citation type="journal article" date="2020" name="mSystems">
        <title>Genome- and Community-Level Interaction Insights into Carbon Utilization and Element Cycling Functions of Hydrothermarchaeota in Hydrothermal Sediment.</title>
        <authorList>
            <person name="Zhou Z."/>
            <person name="Liu Y."/>
            <person name="Xu W."/>
            <person name="Pan J."/>
            <person name="Luo Z.H."/>
            <person name="Li M."/>
        </authorList>
    </citation>
    <scope>NUCLEOTIDE SEQUENCE</scope>
    <source>
        <strain evidence="3">HyVt-388</strain>
    </source>
</reference>
<dbReference type="Pfam" id="PF00534">
    <property type="entry name" value="Glycos_transf_1"/>
    <property type="match status" value="1"/>
</dbReference>
<dbReference type="InterPro" id="IPR050194">
    <property type="entry name" value="Glycosyltransferase_grp1"/>
</dbReference>
<evidence type="ECO:0000259" key="1">
    <source>
        <dbReference type="Pfam" id="PF00534"/>
    </source>
</evidence>
<dbReference type="Gene3D" id="3.40.50.2000">
    <property type="entry name" value="Glycogen Phosphorylase B"/>
    <property type="match status" value="2"/>
</dbReference>
<evidence type="ECO:0000313" key="4">
    <source>
        <dbReference type="Proteomes" id="UP000885826"/>
    </source>
</evidence>
<protein>
    <submittedName>
        <fullName evidence="3">Glycosyltransferase family 1 protein</fullName>
    </submittedName>
</protein>
<dbReference type="EMBL" id="DRIG01000037">
    <property type="protein sequence ID" value="HEC78184.1"/>
    <property type="molecule type" value="Genomic_DNA"/>
</dbReference>
<feature type="domain" description="Glycosyl transferase family 1" evidence="1">
    <location>
        <begin position="198"/>
        <end position="366"/>
    </location>
</feature>
<dbReference type="GO" id="GO:0016757">
    <property type="term" value="F:glycosyltransferase activity"/>
    <property type="evidence" value="ECO:0007669"/>
    <property type="project" value="InterPro"/>
</dbReference>
<dbReference type="InterPro" id="IPR028098">
    <property type="entry name" value="Glyco_trans_4-like_N"/>
</dbReference>
<dbReference type="PANTHER" id="PTHR45947">
    <property type="entry name" value="SULFOQUINOVOSYL TRANSFERASE SQD2"/>
    <property type="match status" value="1"/>
</dbReference>
<dbReference type="InterPro" id="IPR001296">
    <property type="entry name" value="Glyco_trans_1"/>
</dbReference>
<evidence type="ECO:0000313" key="3">
    <source>
        <dbReference type="EMBL" id="HEC78184.1"/>
    </source>
</evidence>
<dbReference type="Pfam" id="PF13439">
    <property type="entry name" value="Glyco_transf_4"/>
    <property type="match status" value="1"/>
</dbReference>
<dbReference type="Proteomes" id="UP000885826">
    <property type="component" value="Unassembled WGS sequence"/>
</dbReference>
<feature type="domain" description="Glycosyltransferase subfamily 4-like N-terminal" evidence="2">
    <location>
        <begin position="22"/>
        <end position="191"/>
    </location>
</feature>
<dbReference type="SUPFAM" id="SSF53756">
    <property type="entry name" value="UDP-Glycosyltransferase/glycogen phosphorylase"/>
    <property type="match status" value="1"/>
</dbReference>
<dbReference type="AlphaFoldDB" id="A0A9C9ELQ3"/>
<sequence>MKVLFVTTAYKRFDGDVITPWLVELILRLKKKGVEVVVFTSSYKGLRNQIIDGVRIERFRYFLKNFEDLTHEETVVDRLKRSPIYLLLIITYLIAGTLKMTKLVKREHFDIIHIHWPFPHIVFGLFGRYAGRARLFSTFYGVEIRWIKKKFPFLVPLFSLAINKSDVITAISSHTAGELSTVAKTKIEIIPFSTPITERSGKTTDAKQIIFVGRLVERKGVKYLIEAFARIKDEVKHNLVIIGEGPERKALEEQVKVLHLEKRVTFTGRISDRELHRSYEKCSFLVLPAVYDKKGDIEGLGVVLIEAMSYRKPVIASRAGGITDIVEDGKNGFLVPPGDAAKLAGAMKTLANDDKLRSEMGGNAKKSIDEKFNWDRIVDRLIELYEKNHIRRRYE</sequence>
<dbReference type="CDD" id="cd03801">
    <property type="entry name" value="GT4_PimA-like"/>
    <property type="match status" value="1"/>
</dbReference>
<proteinExistence type="predicted"/>